<evidence type="ECO:0000256" key="3">
    <source>
        <dbReference type="ARBA" id="ARBA00022692"/>
    </source>
</evidence>
<dbReference type="Pfam" id="PF00892">
    <property type="entry name" value="EamA"/>
    <property type="match status" value="2"/>
</dbReference>
<name>A0A4D6LPZ8_VIGUN</name>
<feature type="transmembrane region" description="Helical" evidence="6">
    <location>
        <begin position="12"/>
        <end position="35"/>
    </location>
</feature>
<feature type="transmembrane region" description="Helical" evidence="6">
    <location>
        <begin position="214"/>
        <end position="238"/>
    </location>
</feature>
<dbReference type="SUPFAM" id="SSF103481">
    <property type="entry name" value="Multidrug resistance efflux transporter EmrE"/>
    <property type="match status" value="2"/>
</dbReference>
<keyword evidence="9" id="KW-1185">Reference proteome</keyword>
<accession>A0A4D6LPZ8</accession>
<organism evidence="8 9">
    <name type="scientific">Vigna unguiculata</name>
    <name type="common">Cowpea</name>
    <dbReference type="NCBI Taxonomy" id="3917"/>
    <lineage>
        <taxon>Eukaryota</taxon>
        <taxon>Viridiplantae</taxon>
        <taxon>Streptophyta</taxon>
        <taxon>Embryophyta</taxon>
        <taxon>Tracheophyta</taxon>
        <taxon>Spermatophyta</taxon>
        <taxon>Magnoliopsida</taxon>
        <taxon>eudicotyledons</taxon>
        <taxon>Gunneridae</taxon>
        <taxon>Pentapetalae</taxon>
        <taxon>rosids</taxon>
        <taxon>fabids</taxon>
        <taxon>Fabales</taxon>
        <taxon>Fabaceae</taxon>
        <taxon>Papilionoideae</taxon>
        <taxon>50 kb inversion clade</taxon>
        <taxon>NPAAA clade</taxon>
        <taxon>indigoferoid/millettioid clade</taxon>
        <taxon>Phaseoleae</taxon>
        <taxon>Vigna</taxon>
    </lineage>
</organism>
<evidence type="ECO:0000259" key="7">
    <source>
        <dbReference type="Pfam" id="PF00892"/>
    </source>
</evidence>
<dbReference type="InterPro" id="IPR000620">
    <property type="entry name" value="EamA_dom"/>
</dbReference>
<dbReference type="GO" id="GO:0022857">
    <property type="term" value="F:transmembrane transporter activity"/>
    <property type="evidence" value="ECO:0007669"/>
    <property type="project" value="InterPro"/>
</dbReference>
<proteinExistence type="inferred from homology"/>
<feature type="transmembrane region" description="Helical" evidence="6">
    <location>
        <begin position="104"/>
        <end position="124"/>
    </location>
</feature>
<evidence type="ECO:0000256" key="6">
    <source>
        <dbReference type="RuleBase" id="RU363077"/>
    </source>
</evidence>
<dbReference type="InterPro" id="IPR030184">
    <property type="entry name" value="WAT1-related"/>
</dbReference>
<keyword evidence="5 6" id="KW-0472">Membrane</keyword>
<evidence type="ECO:0000313" key="8">
    <source>
        <dbReference type="EMBL" id="QCD90601.1"/>
    </source>
</evidence>
<keyword evidence="3 6" id="KW-0812">Transmembrane</keyword>
<comment type="subcellular location">
    <subcellularLocation>
        <location evidence="1 6">Membrane</location>
        <topology evidence="1 6">Multi-pass membrane protein</topology>
    </subcellularLocation>
</comment>
<feature type="transmembrane region" description="Helical" evidence="6">
    <location>
        <begin position="307"/>
        <end position="326"/>
    </location>
</feature>
<feature type="transmembrane region" description="Helical" evidence="6">
    <location>
        <begin position="250"/>
        <end position="269"/>
    </location>
</feature>
<dbReference type="PANTHER" id="PTHR31218">
    <property type="entry name" value="WAT1-RELATED PROTEIN"/>
    <property type="match status" value="1"/>
</dbReference>
<feature type="transmembrane region" description="Helical" evidence="6">
    <location>
        <begin position="281"/>
        <end position="301"/>
    </location>
</feature>
<feature type="transmembrane region" description="Helical" evidence="6">
    <location>
        <begin position="73"/>
        <end position="98"/>
    </location>
</feature>
<evidence type="ECO:0000256" key="2">
    <source>
        <dbReference type="ARBA" id="ARBA00007635"/>
    </source>
</evidence>
<feature type="domain" description="EamA" evidence="7">
    <location>
        <begin position="185"/>
        <end position="322"/>
    </location>
</feature>
<gene>
    <name evidence="8" type="ORF">DEO72_LG4g1558</name>
</gene>
<keyword evidence="4 6" id="KW-1133">Transmembrane helix</keyword>
<reference evidence="8 9" key="1">
    <citation type="submission" date="2019-04" db="EMBL/GenBank/DDBJ databases">
        <title>An improved genome assembly and genetic linkage map for asparagus bean, Vigna unguiculata ssp. sesquipedialis.</title>
        <authorList>
            <person name="Xia Q."/>
            <person name="Zhang R."/>
            <person name="Dong Y."/>
        </authorList>
    </citation>
    <scope>NUCLEOTIDE SEQUENCE [LARGE SCALE GENOMIC DNA]</scope>
    <source>
        <tissue evidence="8">Leaf</tissue>
    </source>
</reference>
<dbReference type="InterPro" id="IPR037185">
    <property type="entry name" value="EmrE-like"/>
</dbReference>
<evidence type="ECO:0000313" key="9">
    <source>
        <dbReference type="Proteomes" id="UP000501690"/>
    </source>
</evidence>
<evidence type="ECO:0000256" key="1">
    <source>
        <dbReference type="ARBA" id="ARBA00004141"/>
    </source>
</evidence>
<sequence>MTRSGYGSGKLLPFIGMMVAMLGQSGSMVVIKVAIKDINEYVMVVYTFALSAILVLPFAVFRHRMSQQSPPLNFVALCRLFLLASFGSLGTIQAYVGIDLSSPALLSAILNLMPAFTFILALIFKMEQVQWRSSSSQAKVVGTIVSIAGAFVVVLYKGPLIYRSHSDNSSNQMVKLSSELNWILGGIMCVLDALFTSLWYIYQASVGDTYPTMDVSVIVFFQFLFSMVQCGAFALFAVKDLTEWKLRVDIGLIGILYQAIIATLLRYLLVMWCIVKAGPLFCALFQPVAIIFTVWMGAIFLGDDFSLGSLIGAVIIVVGFYAVQWGKSKEEYEIAKGVEHLDTESLSHGAPLLPDRNT</sequence>
<feature type="domain" description="EamA" evidence="7">
    <location>
        <begin position="15"/>
        <end position="154"/>
    </location>
</feature>
<dbReference type="Proteomes" id="UP000501690">
    <property type="component" value="Linkage Group LG4"/>
</dbReference>
<feature type="transmembrane region" description="Helical" evidence="6">
    <location>
        <begin position="140"/>
        <end position="162"/>
    </location>
</feature>
<dbReference type="GO" id="GO:0016020">
    <property type="term" value="C:membrane"/>
    <property type="evidence" value="ECO:0007669"/>
    <property type="project" value="UniProtKB-SubCell"/>
</dbReference>
<evidence type="ECO:0000256" key="4">
    <source>
        <dbReference type="ARBA" id="ARBA00022989"/>
    </source>
</evidence>
<protein>
    <recommendedName>
        <fullName evidence="6">WAT1-related protein</fullName>
    </recommendedName>
</protein>
<evidence type="ECO:0000256" key="5">
    <source>
        <dbReference type="ARBA" id="ARBA00023136"/>
    </source>
</evidence>
<dbReference type="EMBL" id="CP039348">
    <property type="protein sequence ID" value="QCD90601.1"/>
    <property type="molecule type" value="Genomic_DNA"/>
</dbReference>
<comment type="similarity">
    <text evidence="2 6">Belongs to the drug/metabolite transporter (DMT) superfamily. Plant drug/metabolite exporter (P-DME) (TC 2.A.7.4) family.</text>
</comment>
<feature type="transmembrane region" description="Helical" evidence="6">
    <location>
        <begin position="182"/>
        <end position="202"/>
    </location>
</feature>
<feature type="transmembrane region" description="Helical" evidence="6">
    <location>
        <begin position="41"/>
        <end position="61"/>
    </location>
</feature>
<dbReference type="AlphaFoldDB" id="A0A4D6LPZ8"/>